<evidence type="ECO:0000256" key="11">
    <source>
        <dbReference type="PROSITE-ProRule" id="PRU00104"/>
    </source>
</evidence>
<dbReference type="FunFam" id="2.20.70.10:FF:000017">
    <property type="entry name" value="E3 ubiquitin-protein ligase"/>
    <property type="match status" value="1"/>
</dbReference>
<reference evidence="16" key="3">
    <citation type="submission" date="2025-08" db="UniProtKB">
        <authorList>
            <consortium name="Ensembl"/>
        </authorList>
    </citation>
    <scope>IDENTIFICATION</scope>
</reference>
<dbReference type="InterPro" id="IPR036020">
    <property type="entry name" value="WW_dom_sf"/>
</dbReference>
<dbReference type="PROSITE" id="PS50020">
    <property type="entry name" value="WW_DOMAIN_2"/>
    <property type="match status" value="4"/>
</dbReference>
<evidence type="ECO:0000256" key="1">
    <source>
        <dbReference type="ARBA" id="ARBA00000885"/>
    </source>
</evidence>
<dbReference type="Gene3D" id="3.30.2160.10">
    <property type="entry name" value="Hect, E3 ligase catalytic domain"/>
    <property type="match status" value="1"/>
</dbReference>
<dbReference type="SMART" id="SM00456">
    <property type="entry name" value="WW"/>
    <property type="match status" value="4"/>
</dbReference>
<evidence type="ECO:0000259" key="14">
    <source>
        <dbReference type="PROSITE" id="PS50020"/>
    </source>
</evidence>
<dbReference type="GO" id="GO:0006511">
    <property type="term" value="P:ubiquitin-dependent protein catabolic process"/>
    <property type="evidence" value="ECO:0007669"/>
    <property type="project" value="TreeGrafter"/>
</dbReference>
<keyword evidence="10" id="KW-0832">Ubl conjugation</keyword>
<dbReference type="SUPFAM" id="SSF49562">
    <property type="entry name" value="C2 domain (Calcium/lipid-binding domain, CaLB)"/>
    <property type="match status" value="2"/>
</dbReference>
<proteinExistence type="predicted"/>
<evidence type="ECO:0000256" key="9">
    <source>
        <dbReference type="ARBA" id="ARBA00022786"/>
    </source>
</evidence>
<reference evidence="17" key="1">
    <citation type="journal article" date="2014" name="PLoS ONE">
        <title>The genome and linkage map of the northern pike (Esox lucius): conserved synteny revealed between the salmonid sister group and the Neoteleostei.</title>
        <authorList>
            <person name="Rondeau E.B."/>
            <person name="Minkley D.R."/>
            <person name="Leong J.S."/>
            <person name="Messmer A.M."/>
            <person name="Jantzen J.R."/>
            <person name="von Schalburg K.R."/>
            <person name="Lemon C."/>
            <person name="Bird N.H."/>
            <person name="Koop B.F."/>
        </authorList>
    </citation>
    <scope>NUCLEOTIDE SEQUENCE</scope>
</reference>
<dbReference type="PROSITE" id="PS50004">
    <property type="entry name" value="C2"/>
    <property type="match status" value="1"/>
</dbReference>
<evidence type="ECO:0000256" key="12">
    <source>
        <dbReference type="SAM" id="MobiDB-lite"/>
    </source>
</evidence>
<dbReference type="InterPro" id="IPR001202">
    <property type="entry name" value="WW_dom"/>
</dbReference>
<dbReference type="GO" id="GO:0061630">
    <property type="term" value="F:ubiquitin protein ligase activity"/>
    <property type="evidence" value="ECO:0007669"/>
    <property type="project" value="UniProtKB-EC"/>
</dbReference>
<dbReference type="Gene3D" id="2.20.70.10">
    <property type="match status" value="3"/>
</dbReference>
<comment type="subcellular location">
    <subcellularLocation>
        <location evidence="2">Cytoplasm</location>
    </subcellularLocation>
</comment>
<feature type="region of interest" description="Disordered" evidence="12">
    <location>
        <begin position="735"/>
        <end position="774"/>
    </location>
</feature>
<dbReference type="Gene3D" id="2.60.40.150">
    <property type="entry name" value="C2 domain"/>
    <property type="match status" value="2"/>
</dbReference>
<keyword evidence="9 11" id="KW-0833">Ubl conjugation pathway</keyword>
<dbReference type="PROSITE" id="PS50237">
    <property type="entry name" value="HECT"/>
    <property type="match status" value="1"/>
</dbReference>
<dbReference type="Pfam" id="PF00168">
    <property type="entry name" value="C2"/>
    <property type="match status" value="1"/>
</dbReference>
<dbReference type="Gene3D" id="3.90.1750.10">
    <property type="entry name" value="Hect, E3 ligase catalytic domains"/>
    <property type="match status" value="1"/>
</dbReference>
<feature type="region of interest" description="Disordered" evidence="12">
    <location>
        <begin position="379"/>
        <end position="410"/>
    </location>
</feature>
<keyword evidence="6" id="KW-0597">Phosphoprotein</keyword>
<organism evidence="16 17">
    <name type="scientific">Esox lucius</name>
    <name type="common">Northern pike</name>
    <dbReference type="NCBI Taxonomy" id="8010"/>
    <lineage>
        <taxon>Eukaryota</taxon>
        <taxon>Metazoa</taxon>
        <taxon>Chordata</taxon>
        <taxon>Craniata</taxon>
        <taxon>Vertebrata</taxon>
        <taxon>Euteleostomi</taxon>
        <taxon>Actinopterygii</taxon>
        <taxon>Neopterygii</taxon>
        <taxon>Teleostei</taxon>
        <taxon>Protacanthopterygii</taxon>
        <taxon>Esociformes</taxon>
        <taxon>Esocidae</taxon>
        <taxon>Esox</taxon>
    </lineage>
</organism>
<dbReference type="GeneID" id="105016386"/>
<dbReference type="GO" id="GO:0007528">
    <property type="term" value="P:neuromuscular junction development"/>
    <property type="evidence" value="ECO:0007669"/>
    <property type="project" value="TreeGrafter"/>
</dbReference>
<keyword evidence="5" id="KW-0963">Cytoplasm</keyword>
<evidence type="ECO:0000256" key="7">
    <source>
        <dbReference type="ARBA" id="ARBA00022679"/>
    </source>
</evidence>
<dbReference type="InterPro" id="IPR000008">
    <property type="entry name" value="C2_dom"/>
</dbReference>
<dbReference type="GO" id="GO:0005737">
    <property type="term" value="C:cytoplasm"/>
    <property type="evidence" value="ECO:0007669"/>
    <property type="project" value="UniProtKB-SubCell"/>
</dbReference>
<dbReference type="GeneTree" id="ENSGT00940000158905"/>
<feature type="domain" description="WW" evidence="14">
    <location>
        <begin position="905"/>
        <end position="938"/>
    </location>
</feature>
<dbReference type="Pfam" id="PF00632">
    <property type="entry name" value="HECT"/>
    <property type="match status" value="1"/>
</dbReference>
<dbReference type="GO" id="GO:0016567">
    <property type="term" value="P:protein ubiquitination"/>
    <property type="evidence" value="ECO:0007669"/>
    <property type="project" value="UniProtKB-UniPathway"/>
</dbReference>
<evidence type="ECO:0000256" key="3">
    <source>
        <dbReference type="ARBA" id="ARBA00004906"/>
    </source>
</evidence>
<dbReference type="Proteomes" id="UP000265140">
    <property type="component" value="Chromosome 2"/>
</dbReference>
<dbReference type="Ensembl" id="ENSELUT00000082970.2">
    <property type="protein sequence ID" value="ENSELUP00000050939.2"/>
    <property type="gene ID" value="ENSELUG00000012706.3"/>
</dbReference>
<dbReference type="SUPFAM" id="SSF51045">
    <property type="entry name" value="WW domain"/>
    <property type="match status" value="4"/>
</dbReference>
<dbReference type="GO" id="GO:0051049">
    <property type="term" value="P:regulation of transport"/>
    <property type="evidence" value="ECO:0007669"/>
    <property type="project" value="UniProtKB-ARBA"/>
</dbReference>
<dbReference type="GO" id="GO:0048814">
    <property type="term" value="P:regulation of dendrite morphogenesis"/>
    <property type="evidence" value="ECO:0007669"/>
    <property type="project" value="TreeGrafter"/>
</dbReference>
<feature type="compositionally biased region" description="Basic and acidic residues" evidence="12">
    <location>
        <begin position="681"/>
        <end position="695"/>
    </location>
</feature>
<dbReference type="CDD" id="cd00201">
    <property type="entry name" value="WW"/>
    <property type="match status" value="4"/>
</dbReference>
<keyword evidence="17" id="KW-1185">Reference proteome</keyword>
<name>A0A6Q2XAA0_ESOLU</name>
<evidence type="ECO:0000256" key="4">
    <source>
        <dbReference type="ARBA" id="ARBA00012485"/>
    </source>
</evidence>
<evidence type="ECO:0000256" key="5">
    <source>
        <dbReference type="ARBA" id="ARBA00022490"/>
    </source>
</evidence>
<protein>
    <recommendedName>
        <fullName evidence="4">HECT-type E3 ubiquitin transferase</fullName>
        <ecNumber evidence="4">2.3.2.26</ecNumber>
    </recommendedName>
</protein>
<dbReference type="RefSeq" id="XP_028979534.2">
    <property type="nucleotide sequence ID" value="XM_029123701.2"/>
</dbReference>
<feature type="domain" description="WW" evidence="14">
    <location>
        <begin position="785"/>
        <end position="818"/>
    </location>
</feature>
<keyword evidence="8" id="KW-0677">Repeat</keyword>
<feature type="compositionally biased region" description="Low complexity" evidence="12">
    <location>
        <begin position="752"/>
        <end position="765"/>
    </location>
</feature>
<dbReference type="Pfam" id="PF00397">
    <property type="entry name" value="WW"/>
    <property type="match status" value="4"/>
</dbReference>
<accession>A0A6Q2XAA0</accession>
<dbReference type="Gene3D" id="3.30.2410.10">
    <property type="entry name" value="Hect, E3 ligase catalytic domain"/>
    <property type="match status" value="1"/>
</dbReference>
<sequence length="1332" mass="150371">MSMAAPPDVRGLLQTDEEEARILRVKVIAGIGLAKKDILGASDPYTRVSLYDPVNGELTSLQTKTIKKTLDPKWNEEFFFRVHPRKHRLLFEVFDENRLVSSGSKKSTLQISLQTRSKLNGELENSTEESTDGETAVCEVGAGIGSDGGSCSSSTASDAGYCSSSSIFEPELPDQRKAVQDRNMARRKARVPLRRCSSLVIFPRSPSSTPPASPVSPVALPALPPARGSFQTSPVSPVALPALPPARGSFQTSPVSPVALPALPPAKGSFQTSHQLQLLPSEAQQEDSTGTPMASVATAMNGLRLYKSRCPLAELKDTKPMVHFNVPLPSKSEDKMESDETDNSTTMLSQPCSEKSDCPAGLDRPGRHSSVLLHFAHQRPMSGKSSTNRATVNVECPKSPTQPSQAEDECGPRRVKLFRSTSACLLPSARLSERNYFDGQAGSGSEQEMPEENHCHQVLQRSFSLEVPYHNTGISCHVSNQTLTKSNGFSPHVHIHVSHGSGSRVSSSVIDVNTNHKGDHIPKSTGRDPTTRDDFLGQVDVPLHQIPTENPNIERPYTFKDFLLHPRSHKSRVKGHLRLKMTYLPKNNAEEDAAEPTEDMDPSWEFLEGQDMSGPRHNHLLPALPPGWEERQDNLGRTYYVNHETRTTQWYRPIVQDSQVEAEQRQTTHIEAQHAFTARRQISDHEDSNDRRESPESWEIITEDESTLYNSQRSPPPPHSPLEFPSICEELSRLQAPGAAPGARRTSLQLQGHTSHSSNSSRRGSAQTLTAEEHPVLSVLLPTSAGLPPGWEEKQDSKGRPYYVNHISRTTSWTRPLIQITSEAAYSGPSVYQPPMVSPKGSPQHSPNPPRECGFMPAGWEVRSAPNGRPFFIDHNTKTTSWEDPRLKIPVHMRRRPSLDPTDLGPMPPGWEERVHSDGRIFYIDHNTKTTQWEDPRLQNSAITGPAVPYSRDYKQKYEYFRKKLKKPADIPNRFEMKLRRNAVLEDSYRRILSVKRADFLKARLWVEFEGEKGLDYGGVAREWFFLISKEMFNPYYGLFEYSATDNYTLQINPNSGLCNEDHLSYFKFIGRVAGMAVYHGKLLDAFFIRPFYKMMLQKPITLQDMESVDSEYFNSLKWILENDPTDLDLRFTIDEELFGQTHQHDLKPEGAEIVVTDNNKKEYIHLVMQWRFVNRIQKQMTAFKEGFYELIPQDLIKIFDENELELLMCGLGDVDVNDWRENTNYKNGYCSNQPVILWFWKTVLLMDAEKRIRLLQFVTGTSRVPMNGFAELYGSNGPQLFTIEQWGTRDKLPRAHTCFNRLDLPPYESFEELREKLHIAIENAQGFDGVD</sequence>
<dbReference type="Bgee" id="ENSELUG00000012706">
    <property type="expression patterns" value="Expressed in brain and 14 other cell types or tissues"/>
</dbReference>
<dbReference type="AlphaFoldDB" id="A0A6Q2XAA0"/>
<dbReference type="FunFam" id="3.90.1750.10:FF:000026">
    <property type="entry name" value="E3 ubiquitin-protein ligase HACE1"/>
    <property type="match status" value="1"/>
</dbReference>
<dbReference type="EC" id="2.3.2.26" evidence="4"/>
<dbReference type="UniPathway" id="UPA00143"/>
<evidence type="ECO:0000313" key="17">
    <source>
        <dbReference type="Proteomes" id="UP000265140"/>
    </source>
</evidence>
<dbReference type="SMART" id="SM00119">
    <property type="entry name" value="HECTc"/>
    <property type="match status" value="1"/>
</dbReference>
<dbReference type="SUPFAM" id="SSF56204">
    <property type="entry name" value="Hect, E3 ligase catalytic domain"/>
    <property type="match status" value="1"/>
</dbReference>
<evidence type="ECO:0000256" key="2">
    <source>
        <dbReference type="ARBA" id="ARBA00004496"/>
    </source>
</evidence>
<evidence type="ECO:0000256" key="10">
    <source>
        <dbReference type="ARBA" id="ARBA00022843"/>
    </source>
</evidence>
<dbReference type="CDD" id="cd00078">
    <property type="entry name" value="HECTc"/>
    <property type="match status" value="1"/>
</dbReference>
<dbReference type="PANTHER" id="PTHR11254">
    <property type="entry name" value="HECT DOMAIN UBIQUITIN-PROTEIN LIGASE"/>
    <property type="match status" value="1"/>
</dbReference>
<evidence type="ECO:0000259" key="13">
    <source>
        <dbReference type="PROSITE" id="PS50004"/>
    </source>
</evidence>
<feature type="region of interest" description="Disordered" evidence="12">
    <location>
        <begin position="673"/>
        <end position="697"/>
    </location>
</feature>
<feature type="domain" description="WW" evidence="14">
    <location>
        <begin position="854"/>
        <end position="887"/>
    </location>
</feature>
<dbReference type="GO" id="GO:0019871">
    <property type="term" value="F:sodium channel inhibitor activity"/>
    <property type="evidence" value="ECO:0007669"/>
    <property type="project" value="TreeGrafter"/>
</dbReference>
<feature type="domain" description="WW" evidence="14">
    <location>
        <begin position="622"/>
        <end position="655"/>
    </location>
</feature>
<evidence type="ECO:0000256" key="6">
    <source>
        <dbReference type="ARBA" id="ARBA00022553"/>
    </source>
</evidence>
<dbReference type="GO" id="GO:0032801">
    <property type="term" value="P:receptor catabolic process"/>
    <property type="evidence" value="ECO:0007669"/>
    <property type="project" value="TreeGrafter"/>
</dbReference>
<reference evidence="16" key="4">
    <citation type="submission" date="2025-09" db="UniProtKB">
        <authorList>
            <consortium name="Ensembl"/>
        </authorList>
    </citation>
    <scope>IDENTIFICATION</scope>
</reference>
<feature type="region of interest" description="Disordered" evidence="12">
    <location>
        <begin position="324"/>
        <end position="361"/>
    </location>
</feature>
<feature type="compositionally biased region" description="Polar residues" evidence="12">
    <location>
        <begin position="343"/>
        <end position="353"/>
    </location>
</feature>
<comment type="catalytic activity">
    <reaction evidence="1">
        <text>S-ubiquitinyl-[E2 ubiquitin-conjugating enzyme]-L-cysteine + [acceptor protein]-L-lysine = [E2 ubiquitin-conjugating enzyme]-L-cysteine + N(6)-ubiquitinyl-[acceptor protein]-L-lysine.</text>
        <dbReference type="EC" id="2.3.2.26"/>
    </reaction>
</comment>
<dbReference type="SMART" id="SM00239">
    <property type="entry name" value="C2"/>
    <property type="match status" value="1"/>
</dbReference>
<dbReference type="InterPro" id="IPR035983">
    <property type="entry name" value="Hect_E3_ubiquitin_ligase"/>
</dbReference>
<comment type="pathway">
    <text evidence="3">Protein modification; protein ubiquitination.</text>
</comment>
<keyword evidence="7" id="KW-0808">Transferase</keyword>
<reference evidence="16" key="2">
    <citation type="submission" date="2020-02" db="EMBL/GenBank/DDBJ databases">
        <title>Esox lucius (northern pike) genome, fEsoLuc1, primary haplotype.</title>
        <authorList>
            <person name="Myers G."/>
            <person name="Karagic N."/>
            <person name="Meyer A."/>
            <person name="Pippel M."/>
            <person name="Reichard M."/>
            <person name="Winkler S."/>
            <person name="Tracey A."/>
            <person name="Sims Y."/>
            <person name="Howe K."/>
            <person name="Rhie A."/>
            <person name="Formenti G."/>
            <person name="Durbin R."/>
            <person name="Fedrigo O."/>
            <person name="Jarvis E.D."/>
        </authorList>
    </citation>
    <scope>NUCLEOTIDE SEQUENCE [LARGE SCALE GENOMIC DNA]</scope>
</reference>
<dbReference type="GO" id="GO:0031623">
    <property type="term" value="P:receptor internalization"/>
    <property type="evidence" value="ECO:0007669"/>
    <property type="project" value="TreeGrafter"/>
</dbReference>
<dbReference type="FunFam" id="3.90.1750.10:FF:000001">
    <property type="entry name" value="E3 ubiquitin-protein ligase NEDD4-like"/>
    <property type="match status" value="1"/>
</dbReference>
<dbReference type="FunFam" id="3.30.2160.10:FF:000001">
    <property type="entry name" value="E3 ubiquitin-protein ligase NEDD4-like"/>
    <property type="match status" value="1"/>
</dbReference>
<dbReference type="InterPro" id="IPR035892">
    <property type="entry name" value="C2_domain_sf"/>
</dbReference>
<dbReference type="PROSITE" id="PS01159">
    <property type="entry name" value="WW_DOMAIN_1"/>
    <property type="match status" value="4"/>
</dbReference>
<feature type="domain" description="HECT" evidence="15">
    <location>
        <begin position="997"/>
        <end position="1331"/>
    </location>
</feature>
<evidence type="ECO:0000313" key="16">
    <source>
        <dbReference type="Ensembl" id="ENSELUP00000050939.2"/>
    </source>
</evidence>
<dbReference type="FunFam" id="3.30.2410.10:FF:000001">
    <property type="entry name" value="E3 ubiquitin-protein ligase NEDD4-like"/>
    <property type="match status" value="1"/>
</dbReference>
<dbReference type="InterPro" id="IPR000569">
    <property type="entry name" value="HECT_dom"/>
</dbReference>
<feature type="domain" description="C2" evidence="13">
    <location>
        <begin position="5"/>
        <end position="127"/>
    </location>
</feature>
<feature type="active site" description="Glycyl thioester intermediate" evidence="11">
    <location>
        <position position="1299"/>
    </location>
</feature>
<evidence type="ECO:0000259" key="15">
    <source>
        <dbReference type="PROSITE" id="PS50237"/>
    </source>
</evidence>
<dbReference type="CTD" id="619412"/>
<dbReference type="InterPro" id="IPR050409">
    <property type="entry name" value="E3_ubiq-protein_ligase"/>
</dbReference>
<dbReference type="PANTHER" id="PTHR11254:SF282">
    <property type="entry name" value="E3 UBIQUITIN-PROTEIN LIGASE NEDD4"/>
    <property type="match status" value="1"/>
</dbReference>
<evidence type="ECO:0000256" key="8">
    <source>
        <dbReference type="ARBA" id="ARBA00022737"/>
    </source>
</evidence>